<organism evidence="2 3">
    <name type="scientific">Paxillus rubicundulus Ve08.2h10</name>
    <dbReference type="NCBI Taxonomy" id="930991"/>
    <lineage>
        <taxon>Eukaryota</taxon>
        <taxon>Fungi</taxon>
        <taxon>Dikarya</taxon>
        <taxon>Basidiomycota</taxon>
        <taxon>Agaricomycotina</taxon>
        <taxon>Agaricomycetes</taxon>
        <taxon>Agaricomycetidae</taxon>
        <taxon>Boletales</taxon>
        <taxon>Paxilineae</taxon>
        <taxon>Paxillaceae</taxon>
        <taxon>Paxillus</taxon>
    </lineage>
</organism>
<dbReference type="STRING" id="930991.A0A0D0DL86"/>
<dbReference type="EMBL" id="KN826386">
    <property type="protein sequence ID" value="KIK79070.1"/>
    <property type="molecule type" value="Genomic_DNA"/>
</dbReference>
<dbReference type="AlphaFoldDB" id="A0A0D0DL86"/>
<evidence type="ECO:0000259" key="1">
    <source>
        <dbReference type="Pfam" id="PF06056"/>
    </source>
</evidence>
<reference evidence="2 3" key="1">
    <citation type="submission" date="2014-04" db="EMBL/GenBank/DDBJ databases">
        <authorList>
            <consortium name="DOE Joint Genome Institute"/>
            <person name="Kuo A."/>
            <person name="Kohler A."/>
            <person name="Jargeat P."/>
            <person name="Nagy L.G."/>
            <person name="Floudas D."/>
            <person name="Copeland A."/>
            <person name="Barry K.W."/>
            <person name="Cichocki N."/>
            <person name="Veneault-Fourrey C."/>
            <person name="LaButti K."/>
            <person name="Lindquist E.A."/>
            <person name="Lipzen A."/>
            <person name="Lundell T."/>
            <person name="Morin E."/>
            <person name="Murat C."/>
            <person name="Sun H."/>
            <person name="Tunlid A."/>
            <person name="Henrissat B."/>
            <person name="Grigoriev I.V."/>
            <person name="Hibbett D.S."/>
            <person name="Martin F."/>
            <person name="Nordberg H.P."/>
            <person name="Cantor M.N."/>
            <person name="Hua S.X."/>
        </authorList>
    </citation>
    <scope>NUCLEOTIDE SEQUENCE [LARGE SCALE GENOMIC DNA]</scope>
    <source>
        <strain evidence="2 3">Ve08.2h10</strain>
    </source>
</reference>
<gene>
    <name evidence="2" type="ORF">PAXRUDRAFT_834275</name>
</gene>
<evidence type="ECO:0000313" key="3">
    <source>
        <dbReference type="Proteomes" id="UP000054538"/>
    </source>
</evidence>
<sequence>MVYRKISTDMKQCALELLEMGWEMEEVTEALGMSSRSIDHWADIYKEHRRVDLPSVLHGRP</sequence>
<dbReference type="Proteomes" id="UP000054538">
    <property type="component" value="Unassembled WGS sequence"/>
</dbReference>
<keyword evidence="3" id="KW-1185">Reference proteome</keyword>
<dbReference type="HOGENOM" id="CLU_202732_0_0_1"/>
<proteinExistence type="predicted"/>
<reference evidence="3" key="2">
    <citation type="submission" date="2015-01" db="EMBL/GenBank/DDBJ databases">
        <title>Evolutionary Origins and Diversification of the Mycorrhizal Mutualists.</title>
        <authorList>
            <consortium name="DOE Joint Genome Institute"/>
            <consortium name="Mycorrhizal Genomics Consortium"/>
            <person name="Kohler A."/>
            <person name="Kuo A."/>
            <person name="Nagy L.G."/>
            <person name="Floudas D."/>
            <person name="Copeland A."/>
            <person name="Barry K.W."/>
            <person name="Cichocki N."/>
            <person name="Veneault-Fourrey C."/>
            <person name="LaButti K."/>
            <person name="Lindquist E.A."/>
            <person name="Lipzen A."/>
            <person name="Lundell T."/>
            <person name="Morin E."/>
            <person name="Murat C."/>
            <person name="Riley R."/>
            <person name="Ohm R."/>
            <person name="Sun H."/>
            <person name="Tunlid A."/>
            <person name="Henrissat B."/>
            <person name="Grigoriev I.V."/>
            <person name="Hibbett D.S."/>
            <person name="Martin F."/>
        </authorList>
    </citation>
    <scope>NUCLEOTIDE SEQUENCE [LARGE SCALE GENOMIC DNA]</scope>
    <source>
        <strain evidence="3">Ve08.2h10</strain>
    </source>
</reference>
<dbReference type="InParanoid" id="A0A0D0DL86"/>
<name>A0A0D0DL86_9AGAM</name>
<feature type="domain" description="Terminase ATPase subunit N-terminal" evidence="1">
    <location>
        <begin position="9"/>
        <end position="49"/>
    </location>
</feature>
<protein>
    <recommendedName>
        <fullName evidence="1">Terminase ATPase subunit N-terminal domain-containing protein</fullName>
    </recommendedName>
</protein>
<evidence type="ECO:0000313" key="2">
    <source>
        <dbReference type="EMBL" id="KIK79070.1"/>
    </source>
</evidence>
<accession>A0A0D0DL86</accession>
<dbReference type="Pfam" id="PF06056">
    <property type="entry name" value="Terminase_5"/>
    <property type="match status" value="1"/>
</dbReference>
<dbReference type="InterPro" id="IPR009057">
    <property type="entry name" value="Homeodomain-like_sf"/>
</dbReference>
<dbReference type="InterPro" id="IPR010332">
    <property type="entry name" value="ATPase_terminase-su_N"/>
</dbReference>
<dbReference type="SUPFAM" id="SSF46689">
    <property type="entry name" value="Homeodomain-like"/>
    <property type="match status" value="1"/>
</dbReference>